<sequence length="175" mass="19795">MALAPLSTDSHFRDAFRETDDFFSHFLGGTPFGGVGGALMNPRAPRGDLSSVFAPTREGTAINRFIPVDETDNAYQLKADVPGVKKEEITLEVDGNVIRIGTKRESKESEEEESPDKRWHRSERREYSEFQQRALRMPENTDFSSLQATYDNGTLCLDVKKKHDSKDQKKKIAIK</sequence>
<dbReference type="Gene3D" id="2.60.40.790">
    <property type="match status" value="1"/>
</dbReference>
<dbReference type="AlphaFoldDB" id="C1N7X5"/>
<accession>C1N7X5</accession>
<dbReference type="InterPro" id="IPR031107">
    <property type="entry name" value="Small_HSP"/>
</dbReference>
<feature type="domain" description="SHSP" evidence="5">
    <location>
        <begin position="56"/>
        <end position="175"/>
    </location>
</feature>
<keyword evidence="7" id="KW-1185">Reference proteome</keyword>
<dbReference type="PANTHER" id="PTHR11527">
    <property type="entry name" value="HEAT-SHOCK PROTEIN 20 FAMILY MEMBER"/>
    <property type="match status" value="1"/>
</dbReference>
<dbReference type="EMBL" id="GG663750">
    <property type="protein sequence ID" value="EEH51607.1"/>
    <property type="molecule type" value="Genomic_DNA"/>
</dbReference>
<dbReference type="OMA" id="TWHKVER"/>
<proteinExistence type="inferred from homology"/>
<organism evidence="7">
    <name type="scientific">Micromonas pusilla (strain CCMP1545)</name>
    <name type="common">Picoplanktonic green alga</name>
    <dbReference type="NCBI Taxonomy" id="564608"/>
    <lineage>
        <taxon>Eukaryota</taxon>
        <taxon>Viridiplantae</taxon>
        <taxon>Chlorophyta</taxon>
        <taxon>Mamiellophyceae</taxon>
        <taxon>Mamiellales</taxon>
        <taxon>Mamiellaceae</taxon>
        <taxon>Micromonas</taxon>
    </lineage>
</organism>
<comment type="similarity">
    <text evidence="2 3">Belongs to the small heat shock protein (HSP20) family.</text>
</comment>
<dbReference type="RefSeq" id="XP_003063985.1">
    <property type="nucleotide sequence ID" value="XM_003063939.1"/>
</dbReference>
<dbReference type="SUPFAM" id="SSF49764">
    <property type="entry name" value="HSP20-like chaperones"/>
    <property type="match status" value="1"/>
</dbReference>
<dbReference type="InterPro" id="IPR002068">
    <property type="entry name" value="A-crystallin/Hsp20_dom"/>
</dbReference>
<evidence type="ECO:0000256" key="3">
    <source>
        <dbReference type="RuleBase" id="RU003616"/>
    </source>
</evidence>
<dbReference type="GeneID" id="9689609"/>
<evidence type="ECO:0000313" key="6">
    <source>
        <dbReference type="EMBL" id="EEH51607.1"/>
    </source>
</evidence>
<name>C1N7X5_MICPC</name>
<dbReference type="OrthoDB" id="1245404at2759"/>
<gene>
    <name evidence="6" type="ORF">MICPUCDRAFT_43202</name>
</gene>
<evidence type="ECO:0000259" key="5">
    <source>
        <dbReference type="PROSITE" id="PS01031"/>
    </source>
</evidence>
<feature type="region of interest" description="Disordered" evidence="4">
    <location>
        <begin position="101"/>
        <end position="139"/>
    </location>
</feature>
<dbReference type="PROSITE" id="PS01031">
    <property type="entry name" value="SHSP"/>
    <property type="match status" value="1"/>
</dbReference>
<evidence type="ECO:0000313" key="7">
    <source>
        <dbReference type="Proteomes" id="UP000001876"/>
    </source>
</evidence>
<evidence type="ECO:0000256" key="1">
    <source>
        <dbReference type="ARBA" id="ARBA00023016"/>
    </source>
</evidence>
<reference evidence="6 7" key="1">
    <citation type="journal article" date="2009" name="Science">
        <title>Green evolution and dynamic adaptations revealed by genomes of the marine picoeukaryotes Micromonas.</title>
        <authorList>
            <person name="Worden A.Z."/>
            <person name="Lee J.H."/>
            <person name="Mock T."/>
            <person name="Rouze P."/>
            <person name="Simmons M.P."/>
            <person name="Aerts A.L."/>
            <person name="Allen A.E."/>
            <person name="Cuvelier M.L."/>
            <person name="Derelle E."/>
            <person name="Everett M.V."/>
            <person name="Foulon E."/>
            <person name="Grimwood J."/>
            <person name="Gundlach H."/>
            <person name="Henrissat B."/>
            <person name="Napoli C."/>
            <person name="McDonald S.M."/>
            <person name="Parker M.S."/>
            <person name="Rombauts S."/>
            <person name="Salamov A."/>
            <person name="Von Dassow P."/>
            <person name="Badger J.H."/>
            <person name="Coutinho P.M."/>
            <person name="Demir E."/>
            <person name="Dubchak I."/>
            <person name="Gentemann C."/>
            <person name="Eikrem W."/>
            <person name="Gready J.E."/>
            <person name="John U."/>
            <person name="Lanier W."/>
            <person name="Lindquist E.A."/>
            <person name="Lucas S."/>
            <person name="Mayer K.F."/>
            <person name="Moreau H."/>
            <person name="Not F."/>
            <person name="Otillar R."/>
            <person name="Panaud O."/>
            <person name="Pangilinan J."/>
            <person name="Paulsen I."/>
            <person name="Piegu B."/>
            <person name="Poliakov A."/>
            <person name="Robbens S."/>
            <person name="Schmutz J."/>
            <person name="Toulza E."/>
            <person name="Wyss T."/>
            <person name="Zelensky A."/>
            <person name="Zhou K."/>
            <person name="Armbrust E.V."/>
            <person name="Bhattacharya D."/>
            <person name="Goodenough U.W."/>
            <person name="Van de Peer Y."/>
            <person name="Grigoriev I.V."/>
        </authorList>
    </citation>
    <scope>NUCLEOTIDE SEQUENCE [LARGE SCALE GENOMIC DNA]</scope>
    <source>
        <strain evidence="6 7">CCMP1545</strain>
    </source>
</reference>
<keyword evidence="1" id="KW-0346">Stress response</keyword>
<evidence type="ECO:0000256" key="2">
    <source>
        <dbReference type="PROSITE-ProRule" id="PRU00285"/>
    </source>
</evidence>
<dbReference type="InterPro" id="IPR008978">
    <property type="entry name" value="HSP20-like_chaperone"/>
</dbReference>
<dbReference type="KEGG" id="mpp:MICPUCDRAFT_43202"/>
<protein>
    <submittedName>
        <fullName evidence="6">Predicted protein</fullName>
    </submittedName>
</protein>
<evidence type="ECO:0000256" key="4">
    <source>
        <dbReference type="SAM" id="MobiDB-lite"/>
    </source>
</evidence>
<dbReference type="eggNOG" id="KOG0710">
    <property type="taxonomic scope" value="Eukaryota"/>
</dbReference>
<dbReference type="Proteomes" id="UP000001876">
    <property type="component" value="Unassembled WGS sequence"/>
</dbReference>
<dbReference type="CDD" id="cd06464">
    <property type="entry name" value="ACD_sHsps-like"/>
    <property type="match status" value="1"/>
</dbReference>
<dbReference type="Pfam" id="PF00011">
    <property type="entry name" value="HSP20"/>
    <property type="match status" value="1"/>
</dbReference>
<dbReference type="STRING" id="564608.C1N7X5"/>